<evidence type="ECO:0000313" key="3">
    <source>
        <dbReference type="Proteomes" id="UP000646365"/>
    </source>
</evidence>
<name>A0A8J3E307_9PROT</name>
<dbReference type="EMBL" id="BMJQ01000005">
    <property type="protein sequence ID" value="GGF15159.1"/>
    <property type="molecule type" value="Genomic_DNA"/>
</dbReference>
<dbReference type="Pfam" id="PF07045">
    <property type="entry name" value="DUF1330"/>
    <property type="match status" value="1"/>
</dbReference>
<organism evidence="2 3">
    <name type="scientific">Aliidongia dinghuensis</name>
    <dbReference type="NCBI Taxonomy" id="1867774"/>
    <lineage>
        <taxon>Bacteria</taxon>
        <taxon>Pseudomonadati</taxon>
        <taxon>Pseudomonadota</taxon>
        <taxon>Alphaproteobacteria</taxon>
        <taxon>Rhodospirillales</taxon>
        <taxon>Dongiaceae</taxon>
        <taxon>Aliidongia</taxon>
    </lineage>
</organism>
<reference evidence="2" key="1">
    <citation type="journal article" date="2014" name="Int. J. Syst. Evol. Microbiol.">
        <title>Complete genome sequence of Corynebacterium casei LMG S-19264T (=DSM 44701T), isolated from a smear-ripened cheese.</title>
        <authorList>
            <consortium name="US DOE Joint Genome Institute (JGI-PGF)"/>
            <person name="Walter F."/>
            <person name="Albersmeier A."/>
            <person name="Kalinowski J."/>
            <person name="Ruckert C."/>
        </authorList>
    </citation>
    <scope>NUCLEOTIDE SEQUENCE</scope>
    <source>
        <strain evidence="2">CGMCC 1.15725</strain>
    </source>
</reference>
<proteinExistence type="predicted"/>
<gene>
    <name evidence="2" type="ORF">GCM10011611_21170</name>
</gene>
<comment type="caution">
    <text evidence="2">The sequence shown here is derived from an EMBL/GenBank/DDBJ whole genome shotgun (WGS) entry which is preliminary data.</text>
</comment>
<dbReference type="InterPro" id="IPR011008">
    <property type="entry name" value="Dimeric_a/b-barrel"/>
</dbReference>
<feature type="domain" description="DUF1330" evidence="1">
    <location>
        <begin position="3"/>
        <end position="91"/>
    </location>
</feature>
<keyword evidence="3" id="KW-1185">Reference proteome</keyword>
<dbReference type="Proteomes" id="UP000646365">
    <property type="component" value="Unassembled WGS sequence"/>
</dbReference>
<dbReference type="AlphaFoldDB" id="A0A8J3E307"/>
<reference evidence="2" key="2">
    <citation type="submission" date="2020-09" db="EMBL/GenBank/DDBJ databases">
        <authorList>
            <person name="Sun Q."/>
            <person name="Zhou Y."/>
        </authorList>
    </citation>
    <scope>NUCLEOTIDE SEQUENCE</scope>
    <source>
        <strain evidence="2">CGMCC 1.15725</strain>
    </source>
</reference>
<dbReference type="SUPFAM" id="SSF54909">
    <property type="entry name" value="Dimeric alpha+beta barrel"/>
    <property type="match status" value="1"/>
</dbReference>
<evidence type="ECO:0000313" key="2">
    <source>
        <dbReference type="EMBL" id="GGF15159.1"/>
    </source>
</evidence>
<sequence length="92" mass="9896">MAAFVVVEMEVKDPAAKDRYSKAAGPTIKEFGGEFVAAGAWTQLAGDPGLKNGGIIRFESREQALAWYNSPSYQAALADRDAGMTCRFHLIG</sequence>
<accession>A0A8J3E307</accession>
<dbReference type="RefSeq" id="WP_189045434.1">
    <property type="nucleotide sequence ID" value="NZ_BMJQ01000005.1"/>
</dbReference>
<protein>
    <recommendedName>
        <fullName evidence="1">DUF1330 domain-containing protein</fullName>
    </recommendedName>
</protein>
<dbReference type="PANTHER" id="PTHR41521">
    <property type="match status" value="1"/>
</dbReference>
<evidence type="ECO:0000259" key="1">
    <source>
        <dbReference type="Pfam" id="PF07045"/>
    </source>
</evidence>
<dbReference type="PANTHER" id="PTHR41521:SF4">
    <property type="entry name" value="BLR0684 PROTEIN"/>
    <property type="match status" value="1"/>
</dbReference>
<dbReference type="Gene3D" id="3.30.70.100">
    <property type="match status" value="1"/>
</dbReference>
<dbReference type="InterPro" id="IPR010753">
    <property type="entry name" value="DUF1330"/>
</dbReference>